<feature type="compositionally biased region" description="Polar residues" evidence="1">
    <location>
        <begin position="103"/>
        <end position="124"/>
    </location>
</feature>
<gene>
    <name evidence="2" type="ORF">CHLNCDRAFT_143862</name>
</gene>
<dbReference type="OrthoDB" id="6239435at2759"/>
<dbReference type="GeneID" id="17356382"/>
<dbReference type="RefSeq" id="XP_005849187.1">
    <property type="nucleotide sequence ID" value="XM_005849125.1"/>
</dbReference>
<evidence type="ECO:0000256" key="1">
    <source>
        <dbReference type="SAM" id="MobiDB-lite"/>
    </source>
</evidence>
<accession>E1ZAL7</accession>
<keyword evidence="3" id="KW-1185">Reference proteome</keyword>
<organism evidence="3">
    <name type="scientific">Chlorella variabilis</name>
    <name type="common">Green alga</name>
    <dbReference type="NCBI Taxonomy" id="554065"/>
    <lineage>
        <taxon>Eukaryota</taxon>
        <taxon>Viridiplantae</taxon>
        <taxon>Chlorophyta</taxon>
        <taxon>core chlorophytes</taxon>
        <taxon>Trebouxiophyceae</taxon>
        <taxon>Chlorellales</taxon>
        <taxon>Chlorellaceae</taxon>
        <taxon>Chlorella clade</taxon>
        <taxon>Chlorella</taxon>
    </lineage>
</organism>
<proteinExistence type="predicted"/>
<dbReference type="KEGG" id="cvr:CHLNCDRAFT_143862"/>
<sequence>MAIGFWAACHAVQPSKTLARPLASSVANSKRGAALRQGYNAAMAQATATVRKLSWLRKVPGADPARLTVSLAESLCLRATIKPLTFPFKLWAAYKLTVVSKQAMSRDSNPSSQRSAKTANSNRTAAAGAGKAQPKSRGK</sequence>
<dbReference type="AlphaFoldDB" id="E1ZAL7"/>
<feature type="region of interest" description="Disordered" evidence="1">
    <location>
        <begin position="103"/>
        <end position="139"/>
    </location>
</feature>
<protein>
    <submittedName>
        <fullName evidence="2">Uncharacterized protein</fullName>
    </submittedName>
</protein>
<dbReference type="Proteomes" id="UP000008141">
    <property type="component" value="Unassembled WGS sequence"/>
</dbReference>
<dbReference type="EMBL" id="GL433840">
    <property type="protein sequence ID" value="EFN57085.1"/>
    <property type="molecule type" value="Genomic_DNA"/>
</dbReference>
<name>E1ZAL7_CHLVA</name>
<reference evidence="2 3" key="1">
    <citation type="journal article" date="2010" name="Plant Cell">
        <title>The Chlorella variabilis NC64A genome reveals adaptation to photosymbiosis, coevolution with viruses, and cryptic sex.</title>
        <authorList>
            <person name="Blanc G."/>
            <person name="Duncan G."/>
            <person name="Agarkova I."/>
            <person name="Borodovsky M."/>
            <person name="Gurnon J."/>
            <person name="Kuo A."/>
            <person name="Lindquist E."/>
            <person name="Lucas S."/>
            <person name="Pangilinan J."/>
            <person name="Polle J."/>
            <person name="Salamov A."/>
            <person name="Terry A."/>
            <person name="Yamada T."/>
            <person name="Dunigan D.D."/>
            <person name="Grigoriev I.V."/>
            <person name="Claverie J.M."/>
            <person name="Van Etten J.L."/>
        </authorList>
    </citation>
    <scope>NUCLEOTIDE SEQUENCE [LARGE SCALE GENOMIC DNA]</scope>
    <source>
        <strain evidence="2 3">NC64A</strain>
    </source>
</reference>
<evidence type="ECO:0000313" key="3">
    <source>
        <dbReference type="Proteomes" id="UP000008141"/>
    </source>
</evidence>
<dbReference type="InParanoid" id="E1ZAL7"/>
<evidence type="ECO:0000313" key="2">
    <source>
        <dbReference type="EMBL" id="EFN57085.1"/>
    </source>
</evidence>